<dbReference type="AlphaFoldDB" id="A0A2X1WMS4"/>
<reference evidence="1 2" key="1">
    <citation type="submission" date="2018-06" db="EMBL/GenBank/DDBJ databases">
        <authorList>
            <consortium name="Pathogen Informatics"/>
            <person name="Doyle S."/>
        </authorList>
    </citation>
    <scope>NUCLEOTIDE SEQUENCE [LARGE SCALE GENOMIC DNA]</scope>
    <source>
        <strain evidence="1 2">NCTC11009</strain>
    </source>
</reference>
<dbReference type="RefSeq" id="WP_048769174.1">
    <property type="nucleotide sequence ID" value="NZ_JVJW01000019.1"/>
</dbReference>
<evidence type="ECO:0000313" key="1">
    <source>
        <dbReference type="EMBL" id="SPY08025.1"/>
    </source>
</evidence>
<gene>
    <name evidence="1" type="ORF">NCTC11009_01242</name>
</gene>
<dbReference type="Proteomes" id="UP000250242">
    <property type="component" value="Unassembled WGS sequence"/>
</dbReference>
<evidence type="ECO:0000313" key="2">
    <source>
        <dbReference type="Proteomes" id="UP000250242"/>
    </source>
</evidence>
<sequence>MLDLFKEFAVNLDAEVNGRWVDFMGVKFLIARINNTEYNKQVVELLNRHKDDKLEDDPQLFNNELARIMSKTILLGWEGKVGFKGKELKYSHENAYKLLSDPAMRDFRDFISEEASKAEAYKLKLEDEQEKN</sequence>
<organism evidence="1 2">
    <name type="scientific">Oligella urethralis</name>
    <dbReference type="NCBI Taxonomy" id="90245"/>
    <lineage>
        <taxon>Bacteria</taxon>
        <taxon>Pseudomonadati</taxon>
        <taxon>Pseudomonadota</taxon>
        <taxon>Betaproteobacteria</taxon>
        <taxon>Burkholderiales</taxon>
        <taxon>Alcaligenaceae</taxon>
        <taxon>Oligella</taxon>
    </lineage>
</organism>
<accession>A0A2X1WMS4</accession>
<dbReference type="EMBL" id="UATH01000001">
    <property type="protein sequence ID" value="SPY08025.1"/>
    <property type="molecule type" value="Genomic_DNA"/>
</dbReference>
<name>A0A2X1WMS4_9BURK</name>
<protein>
    <submittedName>
        <fullName evidence="1">Uncharacterized protein</fullName>
    </submittedName>
</protein>
<proteinExistence type="predicted"/>